<comment type="caution">
    <text evidence="2">The sequence shown here is derived from an EMBL/GenBank/DDBJ whole genome shotgun (WGS) entry which is preliminary data.</text>
</comment>
<name>A0A556QSG8_9BACT</name>
<keyword evidence="3" id="KW-1185">Reference proteome</keyword>
<protein>
    <submittedName>
        <fullName evidence="2">PEP-CTERM sorting domain-containing protein</fullName>
    </submittedName>
</protein>
<organism evidence="2 3">
    <name type="scientific">Rariglobus hedericola</name>
    <dbReference type="NCBI Taxonomy" id="2597822"/>
    <lineage>
        <taxon>Bacteria</taxon>
        <taxon>Pseudomonadati</taxon>
        <taxon>Verrucomicrobiota</taxon>
        <taxon>Opitutia</taxon>
        <taxon>Opitutales</taxon>
        <taxon>Opitutaceae</taxon>
        <taxon>Rariglobus</taxon>
    </lineage>
</organism>
<evidence type="ECO:0000313" key="3">
    <source>
        <dbReference type="Proteomes" id="UP000315648"/>
    </source>
</evidence>
<dbReference type="Proteomes" id="UP000315648">
    <property type="component" value="Unassembled WGS sequence"/>
</dbReference>
<dbReference type="InterPro" id="IPR013424">
    <property type="entry name" value="Ice-binding_C"/>
</dbReference>
<feature type="chain" id="PRO_5021759577" evidence="1">
    <location>
        <begin position="23"/>
        <end position="277"/>
    </location>
</feature>
<accession>A0A556QSG8</accession>
<keyword evidence="1" id="KW-0732">Signal</keyword>
<proteinExistence type="predicted"/>
<reference evidence="2 3" key="1">
    <citation type="submission" date="2019-07" db="EMBL/GenBank/DDBJ databases">
        <title>Description of 53C-WASEF.</title>
        <authorList>
            <person name="Pitt A."/>
            <person name="Hahn M.W."/>
        </authorList>
    </citation>
    <scope>NUCLEOTIDE SEQUENCE [LARGE SCALE GENOMIC DNA]</scope>
    <source>
        <strain evidence="2 3">53C-WASEF</strain>
    </source>
</reference>
<dbReference type="NCBIfam" id="TIGR02595">
    <property type="entry name" value="PEP_CTERM"/>
    <property type="match status" value="1"/>
</dbReference>
<dbReference type="RefSeq" id="WP_144230129.1">
    <property type="nucleotide sequence ID" value="NZ_CBCRVV010000012.1"/>
</dbReference>
<feature type="signal peptide" evidence="1">
    <location>
        <begin position="1"/>
        <end position="22"/>
    </location>
</feature>
<evidence type="ECO:0000256" key="1">
    <source>
        <dbReference type="SAM" id="SignalP"/>
    </source>
</evidence>
<sequence>MKLFRPLVCLAAGLGLSQFVSAQTTLFSQNFDTLGATSPITNSTGTLGSGTGQFNYNLGSQQTLSIADKGSGNYAVRLSDNNTAASNSIIQANFTGVSTTGTGNNILSGSFDFTPLALGNGSRGNLVFGIATTNATSTGANNAVQFFINADLTVGYTNGTTTTNVPSLTLVAGTSYRIGITADFGSAIQDTWGFSITNTSTSTQLTSLSGLSTRGANITPGSLYFSAGTFDARSSSDPHVELDNINFTSTSAIPEPGTYALLVGAGTLLMVGMRRRR</sequence>
<dbReference type="AlphaFoldDB" id="A0A556QSG8"/>
<gene>
    <name evidence="2" type="ORF">FPL22_09970</name>
</gene>
<dbReference type="EMBL" id="VMBG01000001">
    <property type="protein sequence ID" value="TSJ79588.1"/>
    <property type="molecule type" value="Genomic_DNA"/>
</dbReference>
<evidence type="ECO:0000313" key="2">
    <source>
        <dbReference type="EMBL" id="TSJ79588.1"/>
    </source>
</evidence>
<dbReference type="OrthoDB" id="8708738at2"/>